<feature type="domain" description="PGF-CTERM archaeal protein-sorting signal" evidence="3">
    <location>
        <begin position="193"/>
        <end position="214"/>
    </location>
</feature>
<dbReference type="AlphaFoldDB" id="A0ABD5RCR1"/>
<dbReference type="Proteomes" id="UP001596201">
    <property type="component" value="Unassembled WGS sequence"/>
</dbReference>
<keyword evidence="5" id="KW-1185">Reference proteome</keyword>
<dbReference type="InterPro" id="IPR026371">
    <property type="entry name" value="PGF_CTERM"/>
</dbReference>
<dbReference type="RefSeq" id="WP_227229877.1">
    <property type="nucleotide sequence ID" value="NZ_JAJCVJ010000002.1"/>
</dbReference>
<accession>A0ABD5RCR1</accession>
<evidence type="ECO:0000313" key="4">
    <source>
        <dbReference type="EMBL" id="MFC5367630.1"/>
    </source>
</evidence>
<feature type="transmembrane region" description="Helical" evidence="2">
    <location>
        <begin position="193"/>
        <end position="212"/>
    </location>
</feature>
<protein>
    <submittedName>
        <fullName evidence="4">PGF-CTERM sorting domain-containing protein</fullName>
    </submittedName>
</protein>
<keyword evidence="1" id="KW-0732">Signal</keyword>
<name>A0ABD5RCR1_9EURY</name>
<evidence type="ECO:0000313" key="5">
    <source>
        <dbReference type="Proteomes" id="UP001596201"/>
    </source>
</evidence>
<proteinExistence type="predicted"/>
<comment type="caution">
    <text evidence="4">The sequence shown here is derived from an EMBL/GenBank/DDBJ whole genome shotgun (WGS) entry which is preliminary data.</text>
</comment>
<keyword evidence="2" id="KW-0472">Membrane</keyword>
<evidence type="ECO:0000256" key="1">
    <source>
        <dbReference type="ARBA" id="ARBA00022729"/>
    </source>
</evidence>
<evidence type="ECO:0000256" key="2">
    <source>
        <dbReference type="SAM" id="Phobius"/>
    </source>
</evidence>
<dbReference type="PROSITE" id="PS51257">
    <property type="entry name" value="PROKAR_LIPOPROTEIN"/>
    <property type="match status" value="1"/>
</dbReference>
<dbReference type="Pfam" id="PF18204">
    <property type="entry name" value="PGF-CTERM"/>
    <property type="match status" value="1"/>
</dbReference>
<dbReference type="EMBL" id="JBHSKX010000002">
    <property type="protein sequence ID" value="MFC5367630.1"/>
    <property type="molecule type" value="Genomic_DNA"/>
</dbReference>
<evidence type="ECO:0000259" key="3">
    <source>
        <dbReference type="Pfam" id="PF18204"/>
    </source>
</evidence>
<dbReference type="GO" id="GO:0030115">
    <property type="term" value="C:S-layer"/>
    <property type="evidence" value="ECO:0007669"/>
    <property type="project" value="UniProtKB-SubCell"/>
</dbReference>
<reference evidence="4 5" key="1">
    <citation type="journal article" date="2019" name="Int. J. Syst. Evol. Microbiol.">
        <title>The Global Catalogue of Microorganisms (GCM) 10K type strain sequencing project: providing services to taxonomists for standard genome sequencing and annotation.</title>
        <authorList>
            <consortium name="The Broad Institute Genomics Platform"/>
            <consortium name="The Broad Institute Genome Sequencing Center for Infectious Disease"/>
            <person name="Wu L."/>
            <person name="Ma J."/>
        </authorList>
    </citation>
    <scope>NUCLEOTIDE SEQUENCE [LARGE SCALE GENOMIC DNA]</scope>
    <source>
        <strain evidence="4 5">CGMCC 1.12237</strain>
    </source>
</reference>
<dbReference type="NCBIfam" id="TIGR04126">
    <property type="entry name" value="PGF_CTERM"/>
    <property type="match status" value="1"/>
</dbReference>
<keyword evidence="2" id="KW-1133">Transmembrane helix</keyword>
<keyword evidence="2" id="KW-0812">Transmembrane</keyword>
<organism evidence="4 5">
    <name type="scientific">Salinirubrum litoreum</name>
    <dbReference type="NCBI Taxonomy" id="1126234"/>
    <lineage>
        <taxon>Archaea</taxon>
        <taxon>Methanobacteriati</taxon>
        <taxon>Methanobacteriota</taxon>
        <taxon>Stenosarchaea group</taxon>
        <taxon>Halobacteria</taxon>
        <taxon>Halobacteriales</taxon>
        <taxon>Haloferacaceae</taxon>
        <taxon>Salinirubrum</taxon>
    </lineage>
</organism>
<gene>
    <name evidence="4" type="ORF">ACFPJ5_11850</name>
</gene>
<dbReference type="GO" id="GO:0005886">
    <property type="term" value="C:plasma membrane"/>
    <property type="evidence" value="ECO:0007669"/>
    <property type="project" value="UniProtKB-SubCell"/>
</dbReference>
<sequence length="217" mass="22828">MRRRLLAGLALGVMLMLSGCATVSVHSDVAGDSSISEYRIDVNTTTTVYSLLNDRAESAGYENFSSQLRAGINESNAESVTVDSAIEGEQVQFTLVATGYDPVSNENLNVTTEDGTLVYSDTTFYNASQSTDFDAGVGSDLEMRYTVEMPNDVDTARGADSVNGSEATYSASGPDAFSETQVYVTSEASAVPVPGFGVTVAVVAVLGAALLLRRGRN</sequence>